<reference evidence="1" key="1">
    <citation type="submission" date="2018-11" db="EMBL/GenBank/DDBJ databases">
        <authorList>
            <consortium name="Pathogen Informatics"/>
        </authorList>
    </citation>
    <scope>NUCLEOTIDE SEQUENCE</scope>
</reference>
<keyword evidence="2" id="KW-1185">Reference proteome</keyword>
<dbReference type="OrthoDB" id="19944at2759"/>
<dbReference type="Proteomes" id="UP000784294">
    <property type="component" value="Unassembled WGS sequence"/>
</dbReference>
<accession>A0A3S5BE92</accession>
<comment type="caution">
    <text evidence="1">The sequence shown here is derived from an EMBL/GenBank/DDBJ whole genome shotgun (WGS) entry which is preliminary data.</text>
</comment>
<gene>
    <name evidence="1" type="ORF">PXEA_LOCUS14519</name>
</gene>
<protein>
    <submittedName>
        <fullName evidence="1">Uncharacterized protein</fullName>
    </submittedName>
</protein>
<dbReference type="AlphaFoldDB" id="A0A3S5BE92"/>
<name>A0A3S5BE92_9PLAT</name>
<sequence>MEIFTLCPLDKVRTSRLFDLDYGSRQCETLSPASYGGSRNSDACADGGNDGRLPAPTSVTTSTACGIGQAACINAHYCASNVAIEEDPLAIRLMTFCADSRRLIVAGSLHLCIFQFARRETNIEIPVCNRFCKVIASPASSLANLSFESLCIGSLLVANI</sequence>
<organism evidence="1 2">
    <name type="scientific">Protopolystoma xenopodis</name>
    <dbReference type="NCBI Taxonomy" id="117903"/>
    <lineage>
        <taxon>Eukaryota</taxon>
        <taxon>Metazoa</taxon>
        <taxon>Spiralia</taxon>
        <taxon>Lophotrochozoa</taxon>
        <taxon>Platyhelminthes</taxon>
        <taxon>Monogenea</taxon>
        <taxon>Polyopisthocotylea</taxon>
        <taxon>Polystomatidea</taxon>
        <taxon>Polystomatidae</taxon>
        <taxon>Protopolystoma</taxon>
    </lineage>
</organism>
<proteinExistence type="predicted"/>
<evidence type="ECO:0000313" key="1">
    <source>
        <dbReference type="EMBL" id="VEL21079.1"/>
    </source>
</evidence>
<evidence type="ECO:0000313" key="2">
    <source>
        <dbReference type="Proteomes" id="UP000784294"/>
    </source>
</evidence>
<dbReference type="EMBL" id="CAAALY010049461">
    <property type="protein sequence ID" value="VEL21079.1"/>
    <property type="molecule type" value="Genomic_DNA"/>
</dbReference>